<sequence length="132" mass="14562">MCDYVTGDVIVVDLTCSCLRGAFQPNNTLFTLSNVQTLYLRGNDLTGDIPSSICRMHSLENLSLADNKLGDLIPPCLGNLSKIAYLSLSFNRMQGSLLMRYKRRQVGTWRKIGYDDPISKETASGAKLTALP</sequence>
<accession>A0A218VXI1</accession>
<comment type="caution">
    <text evidence="8">The sequence shown here is derived from an EMBL/GenBank/DDBJ whole genome shotgun (WGS) entry which is preliminary data.</text>
</comment>
<keyword evidence="3" id="KW-0732">Signal</keyword>
<evidence type="ECO:0000256" key="4">
    <source>
        <dbReference type="ARBA" id="ARBA00022989"/>
    </source>
</evidence>
<evidence type="ECO:0000313" key="10">
    <source>
        <dbReference type="Proteomes" id="UP000197138"/>
    </source>
</evidence>
<dbReference type="Proteomes" id="UP000197138">
    <property type="component" value="Unassembled WGS sequence"/>
</dbReference>
<dbReference type="Proteomes" id="UP000233551">
    <property type="component" value="Unassembled WGS sequence"/>
</dbReference>
<evidence type="ECO:0000256" key="6">
    <source>
        <dbReference type="ARBA" id="ARBA00023170"/>
    </source>
</evidence>
<dbReference type="AlphaFoldDB" id="A0A218VXI1"/>
<evidence type="ECO:0000256" key="2">
    <source>
        <dbReference type="ARBA" id="ARBA00022692"/>
    </source>
</evidence>
<name>A0A218VXI1_PUNGR</name>
<reference evidence="8" key="2">
    <citation type="submission" date="2017-06" db="EMBL/GenBank/DDBJ databases">
        <title>The pomegranate genome and the genomics of punicalagin biosynthesis.</title>
        <authorList>
            <person name="Xu C."/>
        </authorList>
    </citation>
    <scope>NUCLEOTIDE SEQUENCE [LARGE SCALE GENOMIC DNA]</scope>
    <source>
        <tissue evidence="8">Fresh leaf</tissue>
    </source>
</reference>
<dbReference type="InterPro" id="IPR046956">
    <property type="entry name" value="RLP23-like"/>
</dbReference>
<proteinExistence type="predicted"/>
<evidence type="ECO:0000256" key="7">
    <source>
        <dbReference type="ARBA" id="ARBA00023180"/>
    </source>
</evidence>
<keyword evidence="11" id="KW-1185">Reference proteome</keyword>
<dbReference type="PANTHER" id="PTHR48061">
    <property type="entry name" value="LEUCINE-RICH REPEAT RECEPTOR PROTEIN KINASE EMS1-LIKE-RELATED"/>
    <property type="match status" value="1"/>
</dbReference>
<protein>
    <submittedName>
        <fullName evidence="8">Uncharacterized protein</fullName>
    </submittedName>
</protein>
<evidence type="ECO:0000256" key="1">
    <source>
        <dbReference type="ARBA" id="ARBA00004479"/>
    </source>
</evidence>
<dbReference type="SUPFAM" id="SSF52058">
    <property type="entry name" value="L domain-like"/>
    <property type="match status" value="1"/>
</dbReference>
<reference evidence="10" key="1">
    <citation type="journal article" date="2017" name="Plant J.">
        <title>The pomegranate (Punica granatum L.) genome and the genomics of punicalagin biosynthesis.</title>
        <authorList>
            <person name="Qin G."/>
            <person name="Xu C."/>
            <person name="Ming R."/>
            <person name="Tang H."/>
            <person name="Guyot R."/>
            <person name="Kramer E.M."/>
            <person name="Hu Y."/>
            <person name="Yi X."/>
            <person name="Qi Y."/>
            <person name="Xu X."/>
            <person name="Gao Z."/>
            <person name="Pan H."/>
            <person name="Jian J."/>
            <person name="Tian Y."/>
            <person name="Yue Z."/>
            <person name="Xu Y."/>
        </authorList>
    </citation>
    <scope>NUCLEOTIDE SEQUENCE [LARGE SCALE GENOMIC DNA]</scope>
    <source>
        <strain evidence="10">cv. Dabenzi</strain>
    </source>
</reference>
<evidence type="ECO:0000256" key="3">
    <source>
        <dbReference type="ARBA" id="ARBA00022729"/>
    </source>
</evidence>
<dbReference type="STRING" id="22663.A0A218VXI1"/>
<dbReference type="EMBL" id="MTKT01005615">
    <property type="protein sequence ID" value="OWM65274.1"/>
    <property type="molecule type" value="Genomic_DNA"/>
</dbReference>
<keyword evidence="2" id="KW-0812">Transmembrane</keyword>
<dbReference type="InterPro" id="IPR001611">
    <property type="entry name" value="Leu-rich_rpt"/>
</dbReference>
<keyword evidence="6" id="KW-0675">Receptor</keyword>
<reference evidence="9 11" key="3">
    <citation type="submission" date="2017-11" db="EMBL/GenBank/DDBJ databases">
        <title>De-novo sequencing of pomegranate (Punica granatum L.) genome.</title>
        <authorList>
            <person name="Akparov Z."/>
            <person name="Amiraslanov A."/>
            <person name="Hajiyeva S."/>
            <person name="Abbasov M."/>
            <person name="Kaur K."/>
            <person name="Hamwieh A."/>
            <person name="Solovyev V."/>
            <person name="Salamov A."/>
            <person name="Braich B."/>
            <person name="Kosarev P."/>
            <person name="Mahmoud A."/>
            <person name="Hajiyev E."/>
            <person name="Babayeva S."/>
            <person name="Izzatullayeva V."/>
            <person name="Mammadov A."/>
            <person name="Mammadov A."/>
            <person name="Sharifova S."/>
            <person name="Ojaghi J."/>
            <person name="Eynullazada K."/>
            <person name="Bayramov B."/>
            <person name="Abdulazimova A."/>
            <person name="Shahmuradov I."/>
        </authorList>
    </citation>
    <scope>NUCLEOTIDE SEQUENCE [LARGE SCALE GENOMIC DNA]</scope>
    <source>
        <strain evidence="9">AG2017</strain>
        <strain evidence="11">cv. AG2017</strain>
        <tissue evidence="9">Leaf</tissue>
    </source>
</reference>
<dbReference type="EMBL" id="PGOL01004836">
    <property type="protein sequence ID" value="PKI36496.1"/>
    <property type="molecule type" value="Genomic_DNA"/>
</dbReference>
<evidence type="ECO:0000256" key="5">
    <source>
        <dbReference type="ARBA" id="ARBA00023136"/>
    </source>
</evidence>
<evidence type="ECO:0000313" key="11">
    <source>
        <dbReference type="Proteomes" id="UP000233551"/>
    </source>
</evidence>
<dbReference type="PANTHER" id="PTHR48061:SF12">
    <property type="entry name" value="DISEASE RESISTANCE LIKE PROTEIN"/>
    <property type="match status" value="1"/>
</dbReference>
<keyword evidence="5" id="KW-0472">Membrane</keyword>
<evidence type="ECO:0000313" key="9">
    <source>
        <dbReference type="EMBL" id="PKI36496.1"/>
    </source>
</evidence>
<keyword evidence="7" id="KW-0325">Glycoprotein</keyword>
<gene>
    <name evidence="8" type="ORF">CDL15_Pgr008864</name>
    <name evidence="9" type="ORF">CRG98_043114</name>
</gene>
<keyword evidence="4" id="KW-1133">Transmembrane helix</keyword>
<dbReference type="InterPro" id="IPR032675">
    <property type="entry name" value="LRR_dom_sf"/>
</dbReference>
<comment type="subcellular location">
    <subcellularLocation>
        <location evidence="1">Membrane</location>
        <topology evidence="1">Single-pass type I membrane protein</topology>
    </subcellularLocation>
</comment>
<evidence type="ECO:0000313" key="8">
    <source>
        <dbReference type="EMBL" id="OWM65274.1"/>
    </source>
</evidence>
<dbReference type="Pfam" id="PF13855">
    <property type="entry name" value="LRR_8"/>
    <property type="match status" value="1"/>
</dbReference>
<dbReference type="GO" id="GO:0016020">
    <property type="term" value="C:membrane"/>
    <property type="evidence" value="ECO:0007669"/>
    <property type="project" value="UniProtKB-SubCell"/>
</dbReference>
<organism evidence="8 10">
    <name type="scientific">Punica granatum</name>
    <name type="common">Pomegranate</name>
    <dbReference type="NCBI Taxonomy" id="22663"/>
    <lineage>
        <taxon>Eukaryota</taxon>
        <taxon>Viridiplantae</taxon>
        <taxon>Streptophyta</taxon>
        <taxon>Embryophyta</taxon>
        <taxon>Tracheophyta</taxon>
        <taxon>Spermatophyta</taxon>
        <taxon>Magnoliopsida</taxon>
        <taxon>eudicotyledons</taxon>
        <taxon>Gunneridae</taxon>
        <taxon>Pentapetalae</taxon>
        <taxon>rosids</taxon>
        <taxon>malvids</taxon>
        <taxon>Myrtales</taxon>
        <taxon>Lythraceae</taxon>
        <taxon>Punica</taxon>
    </lineage>
</organism>
<dbReference type="Gene3D" id="3.80.10.10">
    <property type="entry name" value="Ribonuclease Inhibitor"/>
    <property type="match status" value="1"/>
</dbReference>